<comment type="cofactor">
    <cofactor evidence="1">
        <name>Mg(2+)</name>
        <dbReference type="ChEBI" id="CHEBI:18420"/>
    </cofactor>
</comment>
<dbReference type="STRING" id="869210.Marky_0546"/>
<dbReference type="InterPro" id="IPR020476">
    <property type="entry name" value="Nudix_hydrolase"/>
</dbReference>
<feature type="domain" description="Nudix hydrolase" evidence="5">
    <location>
        <begin position="5"/>
        <end position="137"/>
    </location>
</feature>
<dbReference type="Proteomes" id="UP000007030">
    <property type="component" value="Chromosome"/>
</dbReference>
<dbReference type="Pfam" id="PF00293">
    <property type="entry name" value="NUDIX"/>
    <property type="match status" value="1"/>
</dbReference>
<dbReference type="RefSeq" id="WP_013703349.1">
    <property type="nucleotide sequence ID" value="NC_015387.1"/>
</dbReference>
<dbReference type="PANTHER" id="PTHR43046">
    <property type="entry name" value="GDP-MANNOSE MANNOSYL HYDROLASE"/>
    <property type="match status" value="1"/>
</dbReference>
<protein>
    <submittedName>
        <fullName evidence="6">NUDIX hydrolase</fullName>
    </submittedName>
</protein>
<dbReference type="HOGENOM" id="CLU_037162_20_2_0"/>
<evidence type="ECO:0000256" key="1">
    <source>
        <dbReference type="ARBA" id="ARBA00001946"/>
    </source>
</evidence>
<dbReference type="PRINTS" id="PR00502">
    <property type="entry name" value="NUDIXFAMILY"/>
</dbReference>
<evidence type="ECO:0000259" key="5">
    <source>
        <dbReference type="PROSITE" id="PS51462"/>
    </source>
</evidence>
<dbReference type="PANTHER" id="PTHR43046:SF12">
    <property type="entry name" value="GDP-MANNOSE MANNOSYL HYDROLASE"/>
    <property type="match status" value="1"/>
</dbReference>
<dbReference type="KEGG" id="mhd:Marky_0546"/>
<dbReference type="eggNOG" id="COG1051">
    <property type="taxonomic scope" value="Bacteria"/>
</dbReference>
<comment type="similarity">
    <text evidence="4">Belongs to the Nudix hydrolase family.</text>
</comment>
<evidence type="ECO:0000256" key="3">
    <source>
        <dbReference type="ARBA" id="ARBA00022842"/>
    </source>
</evidence>
<dbReference type="CDD" id="cd02883">
    <property type="entry name" value="NUDIX_Hydrolase"/>
    <property type="match status" value="1"/>
</dbReference>
<name>F2NNS3_MARHT</name>
<dbReference type="SUPFAM" id="SSF55811">
    <property type="entry name" value="Nudix"/>
    <property type="match status" value="1"/>
</dbReference>
<proteinExistence type="inferred from homology"/>
<gene>
    <name evidence="6" type="ordered locus">Marky_0546</name>
</gene>
<organism evidence="6 7">
    <name type="scientific">Marinithermus hydrothermalis (strain DSM 14884 / JCM 11576 / T1)</name>
    <dbReference type="NCBI Taxonomy" id="869210"/>
    <lineage>
        <taxon>Bacteria</taxon>
        <taxon>Thermotogati</taxon>
        <taxon>Deinococcota</taxon>
        <taxon>Deinococci</taxon>
        <taxon>Thermales</taxon>
        <taxon>Thermaceae</taxon>
        <taxon>Marinithermus</taxon>
    </lineage>
</organism>
<evidence type="ECO:0000313" key="7">
    <source>
        <dbReference type="Proteomes" id="UP000007030"/>
    </source>
</evidence>
<dbReference type="EMBL" id="CP002630">
    <property type="protein sequence ID" value="AEB11297.1"/>
    <property type="molecule type" value="Genomic_DNA"/>
</dbReference>
<evidence type="ECO:0000313" key="6">
    <source>
        <dbReference type="EMBL" id="AEB11297.1"/>
    </source>
</evidence>
<dbReference type="InterPro" id="IPR000086">
    <property type="entry name" value="NUDIX_hydrolase_dom"/>
</dbReference>
<dbReference type="AlphaFoldDB" id="F2NNS3"/>
<sequence>MDGLRRELLVASGILMDSRGRVLLVANDWGRRGRVRYTLPGGVVEPGETVVDAVVREVREETGLRVMQMEHLAYVVQVEDKRKRERTVVMTFKVRWDGLLNPRDPDGHIVEARFFDLEEVRERLSTHTPLSEPLLYYLETGSAGRFYAYTGWSTRGHRV</sequence>
<evidence type="ECO:0000256" key="2">
    <source>
        <dbReference type="ARBA" id="ARBA00022801"/>
    </source>
</evidence>
<keyword evidence="3" id="KW-0460">Magnesium</keyword>
<dbReference type="OrthoDB" id="9787880at2"/>
<accession>F2NNS3</accession>
<dbReference type="InterPro" id="IPR020084">
    <property type="entry name" value="NUDIX_hydrolase_CS"/>
</dbReference>
<keyword evidence="7" id="KW-1185">Reference proteome</keyword>
<reference evidence="6 7" key="1">
    <citation type="journal article" date="2012" name="Stand. Genomic Sci.">
        <title>Complete genome sequence of the aerobic, heterotroph Marinithermus hydrothermalis type strain (T1(T)) from a deep-sea hydrothermal vent chimney.</title>
        <authorList>
            <person name="Copeland A."/>
            <person name="Gu W."/>
            <person name="Yasawong M."/>
            <person name="Lapidus A."/>
            <person name="Lucas S."/>
            <person name="Deshpande S."/>
            <person name="Pagani I."/>
            <person name="Tapia R."/>
            <person name="Cheng J.F."/>
            <person name="Goodwin L.A."/>
            <person name="Pitluck S."/>
            <person name="Liolios K."/>
            <person name="Ivanova N."/>
            <person name="Mavromatis K."/>
            <person name="Mikhailova N."/>
            <person name="Pati A."/>
            <person name="Chen A."/>
            <person name="Palaniappan K."/>
            <person name="Land M."/>
            <person name="Pan C."/>
            <person name="Brambilla E.M."/>
            <person name="Rohde M."/>
            <person name="Tindall B.J."/>
            <person name="Sikorski J."/>
            <person name="Goker M."/>
            <person name="Detter J.C."/>
            <person name="Bristow J."/>
            <person name="Eisen J.A."/>
            <person name="Markowitz V."/>
            <person name="Hugenholtz P."/>
            <person name="Kyrpides N.C."/>
            <person name="Klenk H.P."/>
            <person name="Woyke T."/>
        </authorList>
    </citation>
    <scope>NUCLEOTIDE SEQUENCE [LARGE SCALE GENOMIC DNA]</scope>
    <source>
        <strain evidence="7">DSM 14884 / JCM 11576 / T1</strain>
    </source>
</reference>
<dbReference type="PROSITE" id="PS00893">
    <property type="entry name" value="NUDIX_BOX"/>
    <property type="match status" value="1"/>
</dbReference>
<dbReference type="GO" id="GO:0016787">
    <property type="term" value="F:hydrolase activity"/>
    <property type="evidence" value="ECO:0007669"/>
    <property type="project" value="UniProtKB-KW"/>
</dbReference>
<evidence type="ECO:0000256" key="4">
    <source>
        <dbReference type="RuleBase" id="RU003476"/>
    </source>
</evidence>
<keyword evidence="2 4" id="KW-0378">Hydrolase</keyword>
<dbReference type="PROSITE" id="PS51462">
    <property type="entry name" value="NUDIX"/>
    <property type="match status" value="1"/>
</dbReference>
<dbReference type="Gene3D" id="3.90.79.10">
    <property type="entry name" value="Nucleoside Triphosphate Pyrophosphohydrolase"/>
    <property type="match status" value="1"/>
</dbReference>
<dbReference type="InterPro" id="IPR015797">
    <property type="entry name" value="NUDIX_hydrolase-like_dom_sf"/>
</dbReference>